<dbReference type="SUPFAM" id="SSF48452">
    <property type="entry name" value="TPR-like"/>
    <property type="match status" value="1"/>
</dbReference>
<dbReference type="Gene3D" id="1.25.40.390">
    <property type="match status" value="1"/>
</dbReference>
<keyword evidence="4" id="KW-0472">Membrane</keyword>
<dbReference type="AlphaFoldDB" id="A0A2U2PKJ8"/>
<evidence type="ECO:0000256" key="1">
    <source>
        <dbReference type="ARBA" id="ARBA00004442"/>
    </source>
</evidence>
<dbReference type="InterPro" id="IPR033985">
    <property type="entry name" value="SusD-like_N"/>
</dbReference>
<keyword evidence="5" id="KW-0998">Cell outer membrane</keyword>
<evidence type="ECO:0000259" key="8">
    <source>
        <dbReference type="Pfam" id="PF14322"/>
    </source>
</evidence>
<evidence type="ECO:0000256" key="4">
    <source>
        <dbReference type="ARBA" id="ARBA00023136"/>
    </source>
</evidence>
<protein>
    <submittedName>
        <fullName evidence="9">RagB/SusD family nutrient uptake outer membrane protein</fullName>
    </submittedName>
</protein>
<dbReference type="InterPro" id="IPR012944">
    <property type="entry name" value="SusD_RagB_dom"/>
</dbReference>
<dbReference type="EMBL" id="QEAS01000002">
    <property type="protein sequence ID" value="PWG81920.1"/>
    <property type="molecule type" value="Genomic_DNA"/>
</dbReference>
<feature type="signal peptide" evidence="6">
    <location>
        <begin position="1"/>
        <end position="22"/>
    </location>
</feature>
<comment type="similarity">
    <text evidence="2">Belongs to the SusD family.</text>
</comment>
<feature type="domain" description="RagB/SusD" evidence="7">
    <location>
        <begin position="323"/>
        <end position="427"/>
    </location>
</feature>
<dbReference type="InterPro" id="IPR011990">
    <property type="entry name" value="TPR-like_helical_dom_sf"/>
</dbReference>
<evidence type="ECO:0000259" key="7">
    <source>
        <dbReference type="Pfam" id="PF07980"/>
    </source>
</evidence>
<dbReference type="GO" id="GO:0009279">
    <property type="term" value="C:cell outer membrane"/>
    <property type="evidence" value="ECO:0007669"/>
    <property type="project" value="UniProtKB-SubCell"/>
</dbReference>
<keyword evidence="3 6" id="KW-0732">Signal</keyword>
<evidence type="ECO:0000256" key="6">
    <source>
        <dbReference type="SAM" id="SignalP"/>
    </source>
</evidence>
<evidence type="ECO:0000313" key="10">
    <source>
        <dbReference type="Proteomes" id="UP000245647"/>
    </source>
</evidence>
<feature type="chain" id="PRO_5015471104" evidence="6">
    <location>
        <begin position="23"/>
        <end position="459"/>
    </location>
</feature>
<comment type="subcellular location">
    <subcellularLocation>
        <location evidence="1">Cell outer membrane</location>
    </subcellularLocation>
</comment>
<evidence type="ECO:0000256" key="3">
    <source>
        <dbReference type="ARBA" id="ARBA00022729"/>
    </source>
</evidence>
<organism evidence="9 10">
    <name type="scientific">Pararcticibacter amylolyticus</name>
    <dbReference type="NCBI Taxonomy" id="2173175"/>
    <lineage>
        <taxon>Bacteria</taxon>
        <taxon>Pseudomonadati</taxon>
        <taxon>Bacteroidota</taxon>
        <taxon>Sphingobacteriia</taxon>
        <taxon>Sphingobacteriales</taxon>
        <taxon>Sphingobacteriaceae</taxon>
        <taxon>Pararcticibacter</taxon>
    </lineage>
</organism>
<evidence type="ECO:0000313" key="9">
    <source>
        <dbReference type="EMBL" id="PWG81920.1"/>
    </source>
</evidence>
<keyword evidence="10" id="KW-1185">Reference proteome</keyword>
<evidence type="ECO:0000256" key="5">
    <source>
        <dbReference type="ARBA" id="ARBA00023237"/>
    </source>
</evidence>
<accession>A0A2U2PKJ8</accession>
<feature type="domain" description="SusD-like N-terminal" evidence="8">
    <location>
        <begin position="28"/>
        <end position="229"/>
    </location>
</feature>
<reference evidence="9 10" key="1">
    <citation type="submission" date="2018-04" db="EMBL/GenBank/DDBJ databases">
        <title>Pedobacter chongqingensis sp. nov., isolated from a rottenly hemp rope.</title>
        <authorList>
            <person name="Cai Y."/>
        </authorList>
    </citation>
    <scope>NUCLEOTIDE SEQUENCE [LARGE SCALE GENOMIC DNA]</scope>
    <source>
        <strain evidence="9 10">FJ4-8</strain>
    </source>
</reference>
<name>A0A2U2PKJ8_9SPHI</name>
<gene>
    <name evidence="9" type="ORF">DDR33_02490</name>
</gene>
<proteinExistence type="inferred from homology"/>
<evidence type="ECO:0000256" key="2">
    <source>
        <dbReference type="ARBA" id="ARBA00006275"/>
    </source>
</evidence>
<dbReference type="Proteomes" id="UP000245647">
    <property type="component" value="Unassembled WGS sequence"/>
</dbReference>
<comment type="caution">
    <text evidence="9">The sequence shown here is derived from an EMBL/GenBank/DDBJ whole genome shotgun (WGS) entry which is preliminary data.</text>
</comment>
<sequence>MNMKHFILTLAAAGSFIFCLSACDIDSFLDDKPSSDIIVPQSPEDFQAILDYYYLNYTGAFAEISSDNYYLQQPSWTALNSVDKNSYIWAKDIYEGSTAEVSDWNSLYAEVYAANVVLDGLAANAEKGAGYGLVKSNALFMRAYAFFNLAQHFCLPYDEESYEQDPGLPLRLKADVNILEQRASVRKTYERILEDLKESLAWSTVLQPGTNLNRPCKAAVYATLSRVYLSMRKYDQSTAYADSSLSLYNTLIDYNTLSKTSNTPFTRNPAEVLYQSYVPSFATSLLSSSNTISFIDTALYSSYAANDLRKSVFFRSRTGGYTIKGGYNGTTAAFTGLAVDEMYLNRAEGYARAGKAGQAMNDLNYLLVRRFNSPSGYVPLSASSPSEALSLILTERRKELIWRGLRWIDIRRLNKEGHNISLKRVIGETTYTLEPNSIRYALPVPLQEILISNIKQNER</sequence>
<dbReference type="Pfam" id="PF14322">
    <property type="entry name" value="SusD-like_3"/>
    <property type="match status" value="1"/>
</dbReference>
<dbReference type="Pfam" id="PF07980">
    <property type="entry name" value="SusD_RagB"/>
    <property type="match status" value="1"/>
</dbReference>